<dbReference type="Proteomes" id="UP001595961">
    <property type="component" value="Unassembled WGS sequence"/>
</dbReference>
<evidence type="ECO:0008006" key="3">
    <source>
        <dbReference type="Google" id="ProtNLM"/>
    </source>
</evidence>
<protein>
    <recommendedName>
        <fullName evidence="3">Nuclear transport factor 2 family protein</fullName>
    </recommendedName>
</protein>
<name>A0ABV9C056_9GAMM</name>
<dbReference type="EMBL" id="JBHSGA010000011">
    <property type="protein sequence ID" value="MFC4526351.1"/>
    <property type="molecule type" value="Genomic_DNA"/>
</dbReference>
<gene>
    <name evidence="1" type="ORF">ACFO5W_06830</name>
</gene>
<evidence type="ECO:0000313" key="1">
    <source>
        <dbReference type="EMBL" id="MFC4526351.1"/>
    </source>
</evidence>
<evidence type="ECO:0000313" key="2">
    <source>
        <dbReference type="Proteomes" id="UP001595961"/>
    </source>
</evidence>
<accession>A0ABV9C056</accession>
<dbReference type="RefSeq" id="WP_266150816.1">
    <property type="nucleotide sequence ID" value="NZ_CP064028.1"/>
</dbReference>
<comment type="caution">
    <text evidence="1">The sequence shown here is derived from an EMBL/GenBank/DDBJ whole genome shotgun (WGS) entry which is preliminary data.</text>
</comment>
<sequence length="123" mass="13673">MSIQDHEQLKELAGRQLTAVTFVWDYLQLQFDGPALNVMNTVAVSSQEQSARTGDNQFRNLLCSHISGRVQAVDINADEVSIEFFGGGRIAVLLADEHYSGPEAIYYYGFQNGGWGAIRPDFE</sequence>
<proteinExistence type="predicted"/>
<reference evidence="2" key="1">
    <citation type="journal article" date="2019" name="Int. J. Syst. Evol. Microbiol.">
        <title>The Global Catalogue of Microorganisms (GCM) 10K type strain sequencing project: providing services to taxonomists for standard genome sequencing and annotation.</title>
        <authorList>
            <consortium name="The Broad Institute Genomics Platform"/>
            <consortium name="The Broad Institute Genome Sequencing Center for Infectious Disease"/>
            <person name="Wu L."/>
            <person name="Ma J."/>
        </authorList>
    </citation>
    <scope>NUCLEOTIDE SEQUENCE [LARGE SCALE GENOMIC DNA]</scope>
    <source>
        <strain evidence="2">CCM 4481</strain>
    </source>
</reference>
<keyword evidence="2" id="KW-1185">Reference proteome</keyword>
<organism evidence="1 2">
    <name type="scientific">Dyella halodurans</name>
    <dbReference type="NCBI Taxonomy" id="1920171"/>
    <lineage>
        <taxon>Bacteria</taxon>
        <taxon>Pseudomonadati</taxon>
        <taxon>Pseudomonadota</taxon>
        <taxon>Gammaproteobacteria</taxon>
        <taxon>Lysobacterales</taxon>
        <taxon>Rhodanobacteraceae</taxon>
        <taxon>Dyella</taxon>
    </lineage>
</organism>